<organism evidence="2 3">
    <name type="scientific">Effrenium voratum</name>
    <dbReference type="NCBI Taxonomy" id="2562239"/>
    <lineage>
        <taxon>Eukaryota</taxon>
        <taxon>Sar</taxon>
        <taxon>Alveolata</taxon>
        <taxon>Dinophyceae</taxon>
        <taxon>Suessiales</taxon>
        <taxon>Symbiodiniaceae</taxon>
        <taxon>Effrenium</taxon>
    </lineage>
</organism>
<reference evidence="2" key="1">
    <citation type="submission" date="2023-08" db="EMBL/GenBank/DDBJ databases">
        <authorList>
            <person name="Chen Y."/>
            <person name="Shah S."/>
            <person name="Dougan E. K."/>
            <person name="Thang M."/>
            <person name="Chan C."/>
        </authorList>
    </citation>
    <scope>NUCLEOTIDE SEQUENCE</scope>
</reference>
<protein>
    <submittedName>
        <fullName evidence="2">Uncharacterized protein</fullName>
    </submittedName>
</protein>
<evidence type="ECO:0000313" key="3">
    <source>
        <dbReference type="Proteomes" id="UP001178507"/>
    </source>
</evidence>
<gene>
    <name evidence="2" type="ORF">EVOR1521_LOCUS5713</name>
</gene>
<feature type="compositionally biased region" description="Pro residues" evidence="1">
    <location>
        <begin position="8"/>
        <end position="17"/>
    </location>
</feature>
<dbReference type="EMBL" id="CAUJNA010000414">
    <property type="protein sequence ID" value="CAJ1376730.1"/>
    <property type="molecule type" value="Genomic_DNA"/>
</dbReference>
<keyword evidence="3" id="KW-1185">Reference proteome</keyword>
<evidence type="ECO:0000256" key="1">
    <source>
        <dbReference type="SAM" id="MobiDB-lite"/>
    </source>
</evidence>
<dbReference type="AlphaFoldDB" id="A0AA36HWN1"/>
<feature type="compositionally biased region" description="Low complexity" evidence="1">
    <location>
        <begin position="35"/>
        <end position="49"/>
    </location>
</feature>
<dbReference type="Proteomes" id="UP001178507">
    <property type="component" value="Unassembled WGS sequence"/>
</dbReference>
<proteinExistence type="predicted"/>
<feature type="region of interest" description="Disordered" evidence="1">
    <location>
        <begin position="1"/>
        <end position="51"/>
    </location>
</feature>
<evidence type="ECO:0000313" key="2">
    <source>
        <dbReference type="EMBL" id="CAJ1376730.1"/>
    </source>
</evidence>
<comment type="caution">
    <text evidence="2">The sequence shown here is derived from an EMBL/GenBank/DDBJ whole genome shotgun (WGS) entry which is preliminary data.</text>
</comment>
<name>A0AA36HWN1_9DINO</name>
<sequence length="105" mass="11414">MQAKVTALPPPPPPKLATPPVFVPWNASGPLTGQPAGPAAGRDAGGRPPDQLPRIKEMVMELAPRMHLCLEDLQAILTLLTHSELKQYAMEIIPKLQRCLAESYE</sequence>
<accession>A0AA36HWN1</accession>